<evidence type="ECO:0000313" key="3">
    <source>
        <dbReference type="Proteomes" id="UP000515908"/>
    </source>
</evidence>
<protein>
    <submittedName>
        <fullName evidence="2">Uncharacterized protein</fullName>
    </submittedName>
</protein>
<name>A0A7G2CVL7_9TRYP</name>
<dbReference type="OrthoDB" id="271441at2759"/>
<keyword evidence="3" id="KW-1185">Reference proteome</keyword>
<dbReference type="Proteomes" id="UP000515908">
    <property type="component" value="Chromosome 29"/>
</dbReference>
<keyword evidence="1" id="KW-0812">Transmembrane</keyword>
<keyword evidence="1" id="KW-0472">Membrane</keyword>
<dbReference type="AlphaFoldDB" id="A0A7G2CVL7"/>
<sequence length="106" mass="12289">MWEDYKTPFLCIVGFFSFTFVYNRLIVHLNQGERRRVVAMDKASEEQQRRTGKLQADRYLVKPTRQTDDPDFLNIPSFAGKGVYKSALFTDDALSTSETVSEVRRS</sequence>
<keyword evidence="1" id="KW-1133">Transmembrane helix</keyword>
<organism evidence="2 3">
    <name type="scientific">Angomonas deanei</name>
    <dbReference type="NCBI Taxonomy" id="59799"/>
    <lineage>
        <taxon>Eukaryota</taxon>
        <taxon>Discoba</taxon>
        <taxon>Euglenozoa</taxon>
        <taxon>Kinetoplastea</taxon>
        <taxon>Metakinetoplastina</taxon>
        <taxon>Trypanosomatida</taxon>
        <taxon>Trypanosomatidae</taxon>
        <taxon>Strigomonadinae</taxon>
        <taxon>Angomonas</taxon>
    </lineage>
</organism>
<gene>
    <name evidence="2" type="ORF">ADEAN_001052300</name>
</gene>
<reference evidence="2 3" key="1">
    <citation type="submission" date="2020-08" db="EMBL/GenBank/DDBJ databases">
        <authorList>
            <person name="Newling K."/>
            <person name="Davey J."/>
            <person name="Forrester S."/>
        </authorList>
    </citation>
    <scope>NUCLEOTIDE SEQUENCE [LARGE SCALE GENOMIC DNA]</scope>
    <source>
        <strain evidence="3">Crithidia deanei Carvalho (ATCC PRA-265)</strain>
    </source>
</reference>
<feature type="transmembrane region" description="Helical" evidence="1">
    <location>
        <begin position="6"/>
        <end position="26"/>
    </location>
</feature>
<evidence type="ECO:0000313" key="2">
    <source>
        <dbReference type="EMBL" id="CAD2222964.1"/>
    </source>
</evidence>
<dbReference type="EMBL" id="LR877173">
    <property type="protein sequence ID" value="CAD2222964.1"/>
    <property type="molecule type" value="Genomic_DNA"/>
</dbReference>
<evidence type="ECO:0000256" key="1">
    <source>
        <dbReference type="SAM" id="Phobius"/>
    </source>
</evidence>
<accession>A0A7G2CVL7</accession>
<dbReference type="VEuPathDB" id="TriTrypDB:ADEAN_001052300"/>
<proteinExistence type="predicted"/>